<evidence type="ECO:0000256" key="3">
    <source>
        <dbReference type="ARBA" id="ARBA00022679"/>
    </source>
</evidence>
<dbReference type="eggNOG" id="COG0515">
    <property type="taxonomic scope" value="Bacteria"/>
</dbReference>
<dbReference type="Pfam" id="PF00069">
    <property type="entry name" value="Pkinase"/>
    <property type="match status" value="1"/>
</dbReference>
<dbReference type="RefSeq" id="WP_014135536.1">
    <property type="nucleotide sequence ID" value="NC_016109.1"/>
</dbReference>
<accession>E4NAI9</accession>
<dbReference type="SUPFAM" id="SSF56112">
    <property type="entry name" value="Protein kinase-like (PK-like)"/>
    <property type="match status" value="1"/>
</dbReference>
<dbReference type="CDD" id="cd04791">
    <property type="entry name" value="LanC_SerThrkinase"/>
    <property type="match status" value="1"/>
</dbReference>
<keyword evidence="12" id="KW-1185">Reference proteome</keyword>
<evidence type="ECO:0000256" key="7">
    <source>
        <dbReference type="ARBA" id="ARBA00047899"/>
    </source>
</evidence>
<organism evidence="11 12">
    <name type="scientific">Kitasatospora setae (strain ATCC 33774 / DSM 43861 / JCM 3304 / KCC A-0304 / NBRC 14216 / KM-6054)</name>
    <name type="common">Streptomyces setae</name>
    <dbReference type="NCBI Taxonomy" id="452652"/>
    <lineage>
        <taxon>Bacteria</taxon>
        <taxon>Bacillati</taxon>
        <taxon>Actinomycetota</taxon>
        <taxon>Actinomycetes</taxon>
        <taxon>Kitasatosporales</taxon>
        <taxon>Streptomycetaceae</taxon>
        <taxon>Kitasatospora</taxon>
    </lineage>
</organism>
<dbReference type="SMART" id="SM00220">
    <property type="entry name" value="S_TKc"/>
    <property type="match status" value="1"/>
</dbReference>
<dbReference type="GO" id="GO:0031179">
    <property type="term" value="P:peptide modification"/>
    <property type="evidence" value="ECO:0007669"/>
    <property type="project" value="InterPro"/>
</dbReference>
<dbReference type="InterPro" id="IPR007822">
    <property type="entry name" value="LANC-like"/>
</dbReference>
<dbReference type="PATRIC" id="fig|452652.3.peg.2410"/>
<keyword evidence="2 11" id="KW-0723">Serine/threonine-protein kinase</keyword>
<evidence type="ECO:0000256" key="2">
    <source>
        <dbReference type="ARBA" id="ARBA00022527"/>
    </source>
</evidence>
<dbReference type="InterPro" id="IPR011009">
    <property type="entry name" value="Kinase-like_dom_sf"/>
</dbReference>
<comment type="catalytic activity">
    <reaction evidence="8">
        <text>L-seryl-[protein] + ATP = O-phospho-L-seryl-[protein] + ADP + H(+)</text>
        <dbReference type="Rhea" id="RHEA:17989"/>
        <dbReference type="Rhea" id="RHEA-COMP:9863"/>
        <dbReference type="Rhea" id="RHEA-COMP:11604"/>
        <dbReference type="ChEBI" id="CHEBI:15378"/>
        <dbReference type="ChEBI" id="CHEBI:29999"/>
        <dbReference type="ChEBI" id="CHEBI:30616"/>
        <dbReference type="ChEBI" id="CHEBI:83421"/>
        <dbReference type="ChEBI" id="CHEBI:456216"/>
        <dbReference type="EC" id="2.7.11.1"/>
    </reaction>
</comment>
<keyword evidence="6" id="KW-0067">ATP-binding</keyword>
<evidence type="ECO:0000256" key="9">
    <source>
        <dbReference type="SAM" id="MobiDB-lite"/>
    </source>
</evidence>
<reference evidence="11 12" key="1">
    <citation type="journal article" date="2010" name="DNA Res.">
        <title>Genome sequence of Kitasatospora setae NBRC 14216T: an evolutionary snapshot of the family Streptomycetaceae.</title>
        <authorList>
            <person name="Ichikawa N."/>
            <person name="Oguchi A."/>
            <person name="Ikeda H."/>
            <person name="Ishikawa J."/>
            <person name="Kitani S."/>
            <person name="Watanabe Y."/>
            <person name="Nakamura S."/>
            <person name="Katano Y."/>
            <person name="Kishi E."/>
            <person name="Sasagawa M."/>
            <person name="Ankai A."/>
            <person name="Fukui S."/>
            <person name="Hashimoto Y."/>
            <person name="Kamata S."/>
            <person name="Otoguro M."/>
            <person name="Tanikawa S."/>
            <person name="Nihira T."/>
            <person name="Horinouchi S."/>
            <person name="Ohnishi Y."/>
            <person name="Hayakawa M."/>
            <person name="Kuzuyama T."/>
            <person name="Arisawa A."/>
            <person name="Nomoto F."/>
            <person name="Miura H."/>
            <person name="Takahashi Y."/>
            <person name="Fujita N."/>
        </authorList>
    </citation>
    <scope>NUCLEOTIDE SEQUENCE [LARGE SCALE GENOMIC DNA]</scope>
    <source>
        <strain evidence="12">ATCC 33774 / DSM 43861 / JCM 3304 / KCC A-0304 / NBRC 14216 / KM-6054</strain>
    </source>
</reference>
<dbReference type="EC" id="2.7.11.1" evidence="1"/>
<dbReference type="PANTHER" id="PTHR43895:SF32">
    <property type="entry name" value="SERINE_THREONINE-PROTEIN KINASE CHK1"/>
    <property type="match status" value="1"/>
</dbReference>
<evidence type="ECO:0000256" key="4">
    <source>
        <dbReference type="ARBA" id="ARBA00022741"/>
    </source>
</evidence>
<dbReference type="GO" id="GO:0007165">
    <property type="term" value="P:signal transduction"/>
    <property type="evidence" value="ECO:0007669"/>
    <property type="project" value="TreeGrafter"/>
</dbReference>
<dbReference type="KEGG" id="ksk:KSE_24030"/>
<comment type="catalytic activity">
    <reaction evidence="7">
        <text>L-threonyl-[protein] + ATP = O-phospho-L-threonyl-[protein] + ADP + H(+)</text>
        <dbReference type="Rhea" id="RHEA:46608"/>
        <dbReference type="Rhea" id="RHEA-COMP:11060"/>
        <dbReference type="Rhea" id="RHEA-COMP:11605"/>
        <dbReference type="ChEBI" id="CHEBI:15378"/>
        <dbReference type="ChEBI" id="CHEBI:30013"/>
        <dbReference type="ChEBI" id="CHEBI:30616"/>
        <dbReference type="ChEBI" id="CHEBI:61977"/>
        <dbReference type="ChEBI" id="CHEBI:456216"/>
        <dbReference type="EC" id="2.7.11.1"/>
    </reaction>
</comment>
<protein>
    <recommendedName>
        <fullName evidence="1">non-specific serine/threonine protein kinase</fullName>
        <ecNumber evidence="1">2.7.11.1</ecNumber>
    </recommendedName>
</protein>
<dbReference type="Gene3D" id="1.50.10.10">
    <property type="match status" value="2"/>
</dbReference>
<evidence type="ECO:0000256" key="6">
    <source>
        <dbReference type="ARBA" id="ARBA00022840"/>
    </source>
</evidence>
<evidence type="ECO:0000256" key="8">
    <source>
        <dbReference type="ARBA" id="ARBA00048679"/>
    </source>
</evidence>
<dbReference type="InterPro" id="IPR000719">
    <property type="entry name" value="Prot_kinase_dom"/>
</dbReference>
<name>E4NAI9_KITSK</name>
<feature type="domain" description="Protein kinase" evidence="10">
    <location>
        <begin position="230"/>
        <end position="501"/>
    </location>
</feature>
<dbReference type="InterPro" id="IPR012341">
    <property type="entry name" value="6hp_glycosidase-like_sf"/>
</dbReference>
<dbReference type="AlphaFoldDB" id="E4NAI9"/>
<dbReference type="SMART" id="SM01260">
    <property type="entry name" value="LANC_like"/>
    <property type="match status" value="1"/>
</dbReference>
<dbReference type="Gene3D" id="1.10.510.10">
    <property type="entry name" value="Transferase(Phosphotransferase) domain 1"/>
    <property type="match status" value="1"/>
</dbReference>
<dbReference type="SUPFAM" id="SSF158745">
    <property type="entry name" value="LanC-like"/>
    <property type="match status" value="1"/>
</dbReference>
<keyword evidence="4" id="KW-0547">Nucleotide-binding</keyword>
<dbReference type="GO" id="GO:0005524">
    <property type="term" value="F:ATP binding"/>
    <property type="evidence" value="ECO:0007669"/>
    <property type="project" value="UniProtKB-KW"/>
</dbReference>
<evidence type="ECO:0000313" key="12">
    <source>
        <dbReference type="Proteomes" id="UP000007076"/>
    </source>
</evidence>
<dbReference type="GO" id="GO:0004674">
    <property type="term" value="F:protein serine/threonine kinase activity"/>
    <property type="evidence" value="ECO:0007669"/>
    <property type="project" value="UniProtKB-KW"/>
</dbReference>
<feature type="region of interest" description="Disordered" evidence="9">
    <location>
        <begin position="758"/>
        <end position="796"/>
    </location>
</feature>
<evidence type="ECO:0000313" key="11">
    <source>
        <dbReference type="EMBL" id="BAJ28220.1"/>
    </source>
</evidence>
<evidence type="ECO:0000256" key="5">
    <source>
        <dbReference type="ARBA" id="ARBA00022777"/>
    </source>
</evidence>
<dbReference type="PROSITE" id="PS50011">
    <property type="entry name" value="PROTEIN_KINASE_DOM"/>
    <property type="match status" value="1"/>
</dbReference>
<dbReference type="InterPro" id="IPR057929">
    <property type="entry name" value="RamC_N"/>
</dbReference>
<dbReference type="GO" id="GO:0005975">
    <property type="term" value="P:carbohydrate metabolic process"/>
    <property type="evidence" value="ECO:0007669"/>
    <property type="project" value="InterPro"/>
</dbReference>
<evidence type="ECO:0000259" key="10">
    <source>
        <dbReference type="PROSITE" id="PS50011"/>
    </source>
</evidence>
<evidence type="ECO:0000256" key="1">
    <source>
        <dbReference type="ARBA" id="ARBA00012513"/>
    </source>
</evidence>
<feature type="region of interest" description="Disordered" evidence="9">
    <location>
        <begin position="187"/>
        <end position="220"/>
    </location>
</feature>
<dbReference type="Pfam" id="PF25816">
    <property type="entry name" value="RamC_N"/>
    <property type="match status" value="1"/>
</dbReference>
<dbReference type="InterPro" id="IPR058053">
    <property type="entry name" value="RamC_C"/>
</dbReference>
<dbReference type="NCBIfam" id="NF038150">
    <property type="entry name" value="lanthi_synth_IV"/>
    <property type="match status" value="1"/>
</dbReference>
<dbReference type="PANTHER" id="PTHR43895">
    <property type="entry name" value="CALCIUM/CALMODULIN-DEPENDENT PROTEIN KINASE KINASE-RELATED"/>
    <property type="match status" value="1"/>
</dbReference>
<dbReference type="Proteomes" id="UP000007076">
    <property type="component" value="Chromosome"/>
</dbReference>
<dbReference type="HOGENOM" id="CLU_014914_0_0_11"/>
<dbReference type="eggNOG" id="COG4403">
    <property type="taxonomic scope" value="Bacteria"/>
</dbReference>
<keyword evidence="3" id="KW-0808">Transferase</keyword>
<dbReference type="Pfam" id="PF05147">
    <property type="entry name" value="LANC_like"/>
    <property type="match status" value="1"/>
</dbReference>
<sequence>MDGTLVEVARAAVTGSRARGGGGDWTVAVGGSWCTVRPPGREPPAQGWRLHVSAASSVAHEVLSAVAAAVAEDPCPFSFPADRGKLRDINARDREFESSGKFITVHPQDDGQFRRLAAELHLATAGMPGPTVPAARPYRPGSLVHYGYDASAARPVLGNDGAYRPVLRTPGGALVLALPGQRPPWVADPVEGAGSATGGRPLPAGPRPGPAPGVGAPPARPGGSGLLAGRWAAAVPRPGSGRWVFTGRDRATGEPVVVKQARAHTETDRSGTDARAALRREAALLDRLADSGLTPRVLALVERPDALFLVREHLPGLPLGDWVAARLRRDGTPGVPWDEARPVVLALLDLVEEVHRRGLVLRGLAPDAVLVSPDGTLRLLDLELTVPAGSPARPGGTPGYLAPEQRGLRRVCPAGPAADRYALGGLYFLLATGHHPLLPDDLPLARPVAERLGRWLALAAREGGTARRLAPLVLGLRAESAERRWSAERVRAALAAAPPPVPAPPAAPPPLDRLLHDGLRHLAQSATPQRADRLWPTVPDGARTDPCNVRYGAAGVLALLARAAGAPLPDPARERSRATAAVAAHWIERHCADEPVVLPGLHLGRAGTAWALFDAADALGDPGLAERAAGLAARLPLDWPDPGLAHGAAGAGLAQLRAHRATGARLFLDRAARCARHLLATTRDEPPGTLWPVPADFDSARAGTARLDHPHGAAGIGTFLLAAGTALAGSDLPEHASTGRAALAGADRAARTLAATARRHGPTAWWPREPDAGPDAAAGADPGAVPGAVPDGRPARRGDGTAGIGAFLLRHWRATDSADSRLLALRAGRAVLDARWHRDTTAHGLAGDGEYLLDLFQATGESRFRHAAHELAALIAARTALRDGLLVLPDRTGTAATPGYHSGTAGPLAFLLRLRHGGPGLWTL</sequence>
<proteinExistence type="predicted"/>
<keyword evidence="5 11" id="KW-0418">Kinase</keyword>
<feature type="compositionally biased region" description="Low complexity" evidence="9">
    <location>
        <begin position="773"/>
        <end position="792"/>
    </location>
</feature>
<dbReference type="EMBL" id="AP010968">
    <property type="protein sequence ID" value="BAJ28220.1"/>
    <property type="molecule type" value="Genomic_DNA"/>
</dbReference>
<dbReference type="STRING" id="452652.KSE_24030"/>
<gene>
    <name evidence="11" type="ordered locus">KSE_24030</name>
</gene>